<accession>A0A1E8Q9Q5</accession>
<evidence type="ECO:0000313" key="1">
    <source>
        <dbReference type="EMBL" id="OFJ55307.1"/>
    </source>
</evidence>
<dbReference type="EMBL" id="MCHX01000004">
    <property type="protein sequence ID" value="OFJ55307.1"/>
    <property type="molecule type" value="Genomic_DNA"/>
</dbReference>
<keyword evidence="2" id="KW-1185">Reference proteome</keyword>
<evidence type="ECO:0000313" key="2">
    <source>
        <dbReference type="Proteomes" id="UP000178953"/>
    </source>
</evidence>
<dbReference type="OrthoDB" id="4752968at2"/>
<proteinExistence type="predicted"/>
<sequence>MGTLDDITANRAKRRELTQQIADLDAALEGPEGLVARAFEDGATGPQIATAAGVSKPRVYQIRDGRR</sequence>
<dbReference type="Proteomes" id="UP000178953">
    <property type="component" value="Unassembled WGS sequence"/>
</dbReference>
<organism evidence="1 2">
    <name type="scientific">Mycolicibacterium grossiae</name>
    <dbReference type="NCBI Taxonomy" id="1552759"/>
    <lineage>
        <taxon>Bacteria</taxon>
        <taxon>Bacillati</taxon>
        <taxon>Actinomycetota</taxon>
        <taxon>Actinomycetes</taxon>
        <taxon>Mycobacteriales</taxon>
        <taxon>Mycobacteriaceae</taxon>
        <taxon>Mycolicibacterium</taxon>
    </lineage>
</organism>
<comment type="caution">
    <text evidence="1">The sequence shown here is derived from an EMBL/GenBank/DDBJ whole genome shotgun (WGS) entry which is preliminary data.</text>
</comment>
<protein>
    <recommendedName>
        <fullName evidence="3">Helix-turn-helix DNA binding domain protein</fullName>
    </recommendedName>
</protein>
<reference evidence="1 2" key="1">
    <citation type="submission" date="2016-09" db="EMBL/GenBank/DDBJ databases">
        <title>genome sequence of Mycobacterium sp. 739 SCH.</title>
        <authorList>
            <person name="Greninger A.L."/>
            <person name="Qin X."/>
            <person name="Jerome K."/>
            <person name="Vora S."/>
            <person name="Quinn K."/>
        </authorList>
    </citation>
    <scope>NUCLEOTIDE SEQUENCE [LARGE SCALE GENOMIC DNA]</scope>
    <source>
        <strain evidence="1 2">SCH</strain>
    </source>
</reference>
<evidence type="ECO:0008006" key="3">
    <source>
        <dbReference type="Google" id="ProtNLM"/>
    </source>
</evidence>
<dbReference type="AlphaFoldDB" id="A0A1E8Q9Q5"/>
<gene>
    <name evidence="1" type="ORF">BEL07_02535</name>
</gene>
<dbReference type="RefSeq" id="WP_070351539.1">
    <property type="nucleotide sequence ID" value="NZ_CP043474.1"/>
</dbReference>
<name>A0A1E8Q9Q5_9MYCO</name>